<dbReference type="Pfam" id="PF25591">
    <property type="entry name" value="LRV_2"/>
    <property type="match status" value="1"/>
</dbReference>
<keyword evidence="2" id="KW-0472">Membrane</keyword>
<feature type="domain" description="Leucine rich repeat variant" evidence="3">
    <location>
        <begin position="8"/>
        <end position="65"/>
    </location>
</feature>
<feature type="region of interest" description="Disordered" evidence="1">
    <location>
        <begin position="63"/>
        <end position="108"/>
    </location>
</feature>
<dbReference type="RefSeq" id="WP_154543348.1">
    <property type="nucleotide sequence ID" value="NZ_VUMY01000003.1"/>
</dbReference>
<protein>
    <recommendedName>
        <fullName evidence="3">Leucine rich repeat variant domain-containing protein</fullName>
    </recommendedName>
</protein>
<dbReference type="EMBL" id="VUMY01000003">
    <property type="protein sequence ID" value="MST49051.1"/>
    <property type="molecule type" value="Genomic_DNA"/>
</dbReference>
<keyword evidence="5" id="KW-1185">Reference proteome</keyword>
<evidence type="ECO:0000256" key="2">
    <source>
        <dbReference type="SAM" id="Phobius"/>
    </source>
</evidence>
<name>A0A7K0K0P4_9ACTO</name>
<feature type="transmembrane region" description="Helical" evidence="2">
    <location>
        <begin position="232"/>
        <end position="253"/>
    </location>
</feature>
<organism evidence="4 5">
    <name type="scientific">Mobiluncus porci</name>
    <dbReference type="NCBI Taxonomy" id="2652278"/>
    <lineage>
        <taxon>Bacteria</taxon>
        <taxon>Bacillati</taxon>
        <taxon>Actinomycetota</taxon>
        <taxon>Actinomycetes</taxon>
        <taxon>Actinomycetales</taxon>
        <taxon>Actinomycetaceae</taxon>
        <taxon>Mobiluncus</taxon>
    </lineage>
</organism>
<evidence type="ECO:0000313" key="5">
    <source>
        <dbReference type="Proteomes" id="UP000442535"/>
    </source>
</evidence>
<sequence length="474" mass="48635">MSDLAKMQEKASDPNTPLTTLQAIAQDYPALRPALALNPSTYPDLLDWLRSLEDPEIDNALAKRAEAEKLRQQMSQSPDKVGSKSSEMISSSPASSAAESNAEEVSAAAGSSAEAEAIAGKAGVAGRSTSKALKPAKPASHFAKPRAAAEETEEEELSPAAIAAAGLSASAATAATGSDSEMGLAANSSNAYPTAGTGLGSVSRGRWSSADTAYQGASLQESQAVRKPNRTWMWMLLGLLAMILIVVVIIVNMNGSKPENVASIPAEDPMPITTGASGAVTMGPDGKPTESSPLPSLPAGYTGPTKTIEVPGPTPGETLLVVVPDTDAPNAPSTASPSADPKNPLAAPANAKKVRSFTTADGNIRCVFADTQVQCFANVLNAATNCETRQGDTGYTLTLTNTNTLQADCIAPQNMPTESSLGANEVAASSGFACKNSAGGNTVMCWDTKDGDGFVLGNSTLNRFNTGDALPKFQ</sequence>
<keyword evidence="2" id="KW-0812">Transmembrane</keyword>
<evidence type="ECO:0000259" key="3">
    <source>
        <dbReference type="Pfam" id="PF25591"/>
    </source>
</evidence>
<evidence type="ECO:0000313" key="4">
    <source>
        <dbReference type="EMBL" id="MST49051.1"/>
    </source>
</evidence>
<keyword evidence="2" id="KW-1133">Transmembrane helix</keyword>
<proteinExistence type="predicted"/>
<evidence type="ECO:0000256" key="1">
    <source>
        <dbReference type="SAM" id="MobiDB-lite"/>
    </source>
</evidence>
<feature type="region of interest" description="Disordered" evidence="1">
    <location>
        <begin position="123"/>
        <end position="158"/>
    </location>
</feature>
<dbReference type="InterPro" id="IPR057893">
    <property type="entry name" value="LRV_2"/>
</dbReference>
<accession>A0A7K0K0P4</accession>
<feature type="compositionally biased region" description="Low complexity" evidence="1">
    <location>
        <begin position="326"/>
        <end position="347"/>
    </location>
</feature>
<dbReference type="Proteomes" id="UP000442535">
    <property type="component" value="Unassembled WGS sequence"/>
</dbReference>
<feature type="region of interest" description="Disordered" evidence="1">
    <location>
        <begin position="324"/>
        <end position="347"/>
    </location>
</feature>
<reference evidence="4 5" key="1">
    <citation type="submission" date="2019-08" db="EMBL/GenBank/DDBJ databases">
        <title>In-depth cultivation of the pig gut microbiome towards novel bacterial diversity and tailored functional studies.</title>
        <authorList>
            <person name="Wylensek D."/>
            <person name="Hitch T.C.A."/>
            <person name="Clavel T."/>
        </authorList>
    </citation>
    <scope>NUCLEOTIDE SEQUENCE [LARGE SCALE GENOMIC DNA]</scope>
    <source>
        <strain evidence="4 5">RF-GAM-744-WT-7</strain>
    </source>
</reference>
<dbReference type="AlphaFoldDB" id="A0A7K0K0P4"/>
<comment type="caution">
    <text evidence="4">The sequence shown here is derived from an EMBL/GenBank/DDBJ whole genome shotgun (WGS) entry which is preliminary data.</text>
</comment>
<feature type="compositionally biased region" description="Low complexity" evidence="1">
    <location>
        <begin position="83"/>
        <end position="108"/>
    </location>
</feature>
<gene>
    <name evidence="4" type="ORF">FYJ63_02090</name>
</gene>